<reference evidence="2" key="1">
    <citation type="journal article" date="2019" name="Int. J. Syst. Evol. Microbiol.">
        <title>The Global Catalogue of Microorganisms (GCM) 10K type strain sequencing project: providing services to taxonomists for standard genome sequencing and annotation.</title>
        <authorList>
            <consortium name="The Broad Institute Genomics Platform"/>
            <consortium name="The Broad Institute Genome Sequencing Center for Infectious Disease"/>
            <person name="Wu L."/>
            <person name="Ma J."/>
        </authorList>
    </citation>
    <scope>NUCLEOTIDE SEQUENCE [LARGE SCALE GENOMIC DNA]</scope>
    <source>
        <strain evidence="2">KLKA75</strain>
    </source>
</reference>
<dbReference type="Proteomes" id="UP001595872">
    <property type="component" value="Unassembled WGS sequence"/>
</dbReference>
<name>A0ABV9U1G6_9ACTN</name>
<keyword evidence="2" id="KW-1185">Reference proteome</keyword>
<evidence type="ECO:0000313" key="2">
    <source>
        <dbReference type="Proteomes" id="UP001595872"/>
    </source>
</evidence>
<sequence length="136" mass="15123">MSEIDAPLAQAPYIGCTTVELRSRRRGDRIAAGVDQSVLFPRRGEVELHADRLVLRGWGDGGALVLRPSDVTSVANEYTELYGRFVGGLLNAGRPLILGTVPAGEIYLMIDHRTFMETTDNRRWAKLIRKWLDDAA</sequence>
<protein>
    <submittedName>
        <fullName evidence="1">Uncharacterized protein</fullName>
    </submittedName>
</protein>
<comment type="caution">
    <text evidence="1">The sequence shown here is derived from an EMBL/GenBank/DDBJ whole genome shotgun (WGS) entry which is preliminary data.</text>
</comment>
<evidence type="ECO:0000313" key="1">
    <source>
        <dbReference type="EMBL" id="MFC4909486.1"/>
    </source>
</evidence>
<dbReference type="EMBL" id="JBHSIT010000005">
    <property type="protein sequence ID" value="MFC4909486.1"/>
    <property type="molecule type" value="Genomic_DNA"/>
</dbReference>
<organism evidence="1 2">
    <name type="scientific">Actinomadura gamaensis</name>
    <dbReference type="NCBI Taxonomy" id="1763541"/>
    <lineage>
        <taxon>Bacteria</taxon>
        <taxon>Bacillati</taxon>
        <taxon>Actinomycetota</taxon>
        <taxon>Actinomycetes</taxon>
        <taxon>Streptosporangiales</taxon>
        <taxon>Thermomonosporaceae</taxon>
        <taxon>Actinomadura</taxon>
    </lineage>
</organism>
<proteinExistence type="predicted"/>
<dbReference type="RefSeq" id="WP_378257033.1">
    <property type="nucleotide sequence ID" value="NZ_JBHSIT010000005.1"/>
</dbReference>
<accession>A0ABV9U1G6</accession>
<gene>
    <name evidence="1" type="ORF">ACFPCY_19345</name>
</gene>